<dbReference type="STRING" id="1271860.SAMN05216174_12031"/>
<gene>
    <name evidence="1" type="ORF">SAMN05216174_12031</name>
</gene>
<keyword evidence="2" id="KW-1185">Reference proteome</keyword>
<sequence length="208" mass="22911">METVAINTASFAEYAAGDRRRRTEIIASQHDRARVPGHNATLFYRPILAAIHTAVSAQDPEAALTAIPVPDDLTGQARAFAEVTTGFLHWWRQTKATPIPTATTTLRVADLDVEVAPHLGIRTRQGAHHAVLLYLKEAPLPRDAANAALRLLQIRMSDLIPGATPLVVDVRRAKEHRLPKNTNTTTLDAWLTAEASAYTSHWHGWLRS</sequence>
<proteinExistence type="predicted"/>
<dbReference type="Proteomes" id="UP000199501">
    <property type="component" value="Unassembled WGS sequence"/>
</dbReference>
<dbReference type="OrthoDB" id="3396976at2"/>
<dbReference type="AlphaFoldDB" id="A0A1G6Y7H5"/>
<evidence type="ECO:0000313" key="2">
    <source>
        <dbReference type="Proteomes" id="UP000199501"/>
    </source>
</evidence>
<dbReference type="RefSeq" id="WP_091456826.1">
    <property type="nucleotide sequence ID" value="NZ_FMZZ01000020.1"/>
</dbReference>
<reference evidence="2" key="1">
    <citation type="submission" date="2016-10" db="EMBL/GenBank/DDBJ databases">
        <authorList>
            <person name="Varghese N."/>
            <person name="Submissions S."/>
        </authorList>
    </citation>
    <scope>NUCLEOTIDE SEQUENCE [LARGE SCALE GENOMIC DNA]</scope>
    <source>
        <strain evidence="2">IBRC-M 10403</strain>
    </source>
</reference>
<dbReference type="EMBL" id="FMZZ01000020">
    <property type="protein sequence ID" value="SDD85535.1"/>
    <property type="molecule type" value="Genomic_DNA"/>
</dbReference>
<evidence type="ECO:0000313" key="1">
    <source>
        <dbReference type="EMBL" id="SDD85535.1"/>
    </source>
</evidence>
<protein>
    <submittedName>
        <fullName evidence="1">Uncharacterized protein</fullName>
    </submittedName>
</protein>
<name>A0A1G6Y7H5_9PSEU</name>
<organism evidence="1 2">
    <name type="scientific">Actinokineospora iranica</name>
    <dbReference type="NCBI Taxonomy" id="1271860"/>
    <lineage>
        <taxon>Bacteria</taxon>
        <taxon>Bacillati</taxon>
        <taxon>Actinomycetota</taxon>
        <taxon>Actinomycetes</taxon>
        <taxon>Pseudonocardiales</taxon>
        <taxon>Pseudonocardiaceae</taxon>
        <taxon>Actinokineospora</taxon>
    </lineage>
</organism>
<accession>A0A1G6Y7H5</accession>